<dbReference type="InterPro" id="IPR011009">
    <property type="entry name" value="Kinase-like_dom_sf"/>
</dbReference>
<dbReference type="RefSeq" id="WP_170107243.1">
    <property type="nucleotide sequence ID" value="NZ_PPCN01000008.1"/>
</dbReference>
<dbReference type="AlphaFoldDB" id="A0A2S3UPV2"/>
<evidence type="ECO:0000313" key="2">
    <source>
        <dbReference type="EMBL" id="POF29731.1"/>
    </source>
</evidence>
<accession>A0A2S3UPV2</accession>
<keyword evidence="3" id="KW-1185">Reference proteome</keyword>
<sequence length="290" mass="31646">MSADILKAFERHPDLLEICGAPGRAVPQAGLTNRVYRLEAERGLFFLRLPRPENAGLIDRQAEARNLGLAAELGLALPPLYVHPGEGILVTGAVDVMDCAPEDFPSRLGDTLGRLHGSGAEFAGVLDPDDVYRAQRDFLASAAELRPEIAPLDQALRELANRPADAGAIRRVPVHGDLSPGNCLWTPDRLWLIDWEYSAMADPAWDLAYAILEHGFSEVQESAFLAAYKAKQPTSLVPAGDRLEAMKARCDAVSALWALEQVARGRDAGIFLPFARGRRDRALARVRVLI</sequence>
<organism evidence="2 3">
    <name type="scientific">Roseibium marinum</name>
    <dbReference type="NCBI Taxonomy" id="281252"/>
    <lineage>
        <taxon>Bacteria</taxon>
        <taxon>Pseudomonadati</taxon>
        <taxon>Pseudomonadota</taxon>
        <taxon>Alphaproteobacteria</taxon>
        <taxon>Hyphomicrobiales</taxon>
        <taxon>Stappiaceae</taxon>
        <taxon>Roseibium</taxon>
    </lineage>
</organism>
<dbReference type="InterPro" id="IPR052077">
    <property type="entry name" value="CcrZ_PhaseVar_Mediator"/>
</dbReference>
<protein>
    <submittedName>
        <fullName evidence="2">Thiamine kinase</fullName>
    </submittedName>
</protein>
<dbReference type="Gene3D" id="3.90.1200.10">
    <property type="match status" value="1"/>
</dbReference>
<name>A0A2S3UPV2_9HYPH</name>
<dbReference type="InterPro" id="IPR002575">
    <property type="entry name" value="Aminoglycoside_PTrfase"/>
</dbReference>
<proteinExistence type="predicted"/>
<comment type="caution">
    <text evidence="2">The sequence shown here is derived from an EMBL/GenBank/DDBJ whole genome shotgun (WGS) entry which is preliminary data.</text>
</comment>
<dbReference type="GO" id="GO:0016301">
    <property type="term" value="F:kinase activity"/>
    <property type="evidence" value="ECO:0007669"/>
    <property type="project" value="UniProtKB-KW"/>
</dbReference>
<dbReference type="Gene3D" id="3.30.200.20">
    <property type="entry name" value="Phosphorylase Kinase, domain 1"/>
    <property type="match status" value="1"/>
</dbReference>
<keyword evidence="2" id="KW-0418">Kinase</keyword>
<dbReference type="Proteomes" id="UP000236959">
    <property type="component" value="Unassembled WGS sequence"/>
</dbReference>
<dbReference type="SUPFAM" id="SSF56112">
    <property type="entry name" value="Protein kinase-like (PK-like)"/>
    <property type="match status" value="1"/>
</dbReference>
<gene>
    <name evidence="2" type="ORF">CLV41_108156</name>
</gene>
<evidence type="ECO:0000259" key="1">
    <source>
        <dbReference type="Pfam" id="PF01636"/>
    </source>
</evidence>
<reference evidence="2 3" key="1">
    <citation type="submission" date="2018-01" db="EMBL/GenBank/DDBJ databases">
        <title>Genomic Encyclopedia of Archaeal and Bacterial Type Strains, Phase II (KMG-II): from individual species to whole genera.</title>
        <authorList>
            <person name="Goeker M."/>
        </authorList>
    </citation>
    <scope>NUCLEOTIDE SEQUENCE [LARGE SCALE GENOMIC DNA]</scope>
    <source>
        <strain evidence="2 3">DSM 17023</strain>
    </source>
</reference>
<dbReference type="CDD" id="cd05151">
    <property type="entry name" value="ChoK-like"/>
    <property type="match status" value="1"/>
</dbReference>
<evidence type="ECO:0000313" key="3">
    <source>
        <dbReference type="Proteomes" id="UP000236959"/>
    </source>
</evidence>
<dbReference type="PANTHER" id="PTHR40086">
    <property type="entry name" value="PHOSPHOTRANSFERASE YTMP-RELATED"/>
    <property type="match status" value="1"/>
</dbReference>
<feature type="domain" description="Aminoglycoside phosphotransferase" evidence="1">
    <location>
        <begin position="28"/>
        <end position="229"/>
    </location>
</feature>
<dbReference type="EMBL" id="PPCN01000008">
    <property type="protein sequence ID" value="POF29731.1"/>
    <property type="molecule type" value="Genomic_DNA"/>
</dbReference>
<dbReference type="Pfam" id="PF01636">
    <property type="entry name" value="APH"/>
    <property type="match status" value="1"/>
</dbReference>
<dbReference type="PANTHER" id="PTHR40086:SF1">
    <property type="entry name" value="CELL CYCLE REGULATOR CCRZ"/>
    <property type="match status" value="1"/>
</dbReference>
<keyword evidence="2" id="KW-0808">Transferase</keyword>